<accession>A0ABM7W0D6</accession>
<proteinExistence type="predicted"/>
<evidence type="ECO:0000313" key="1">
    <source>
        <dbReference type="EMBL" id="BDD53000.1"/>
    </source>
</evidence>
<organism evidence="1 2">
    <name type="scientific">Phytobacter diazotrophicus</name>
    <dbReference type="NCBI Taxonomy" id="395631"/>
    <lineage>
        <taxon>Bacteria</taxon>
        <taxon>Pseudomonadati</taxon>
        <taxon>Pseudomonadota</taxon>
        <taxon>Gammaproteobacteria</taxon>
        <taxon>Enterobacterales</taxon>
        <taxon>Enterobacteriaceae</taxon>
        <taxon>Phytobacter</taxon>
    </lineage>
</organism>
<name>A0ABM7W0D6_9ENTR</name>
<dbReference type="Proteomes" id="UP001320460">
    <property type="component" value="Chromosome"/>
</dbReference>
<keyword evidence="2" id="KW-1185">Reference proteome</keyword>
<dbReference type="RefSeq" id="WP_125125314.1">
    <property type="nucleotide sequence ID" value="NZ_AP025334.1"/>
</dbReference>
<evidence type="ECO:0000313" key="2">
    <source>
        <dbReference type="Proteomes" id="UP001320460"/>
    </source>
</evidence>
<reference evidence="1 2" key="1">
    <citation type="submission" date="2021-12" db="EMBL/GenBank/DDBJ databases">
        <title>Complete genome sequence of Phytobacter diazotrophicus TA9734.</title>
        <authorList>
            <person name="Kubota H."/>
            <person name="Nakayama Y."/>
            <person name="Ariyoshi T."/>
        </authorList>
    </citation>
    <scope>NUCLEOTIDE SEQUENCE [LARGE SCALE GENOMIC DNA]</scope>
    <source>
        <strain evidence="1 2">TA9734</strain>
    </source>
</reference>
<sequence>MPITHDERREHLEKFGLTSLDTMHTADYRKALEEEAFFWDDPHGFVMHTLSGERIVTNTEQLDALLEHLEGYRVLLSEPPGWMSEK</sequence>
<protein>
    <submittedName>
        <fullName evidence="1">Uncharacterized protein</fullName>
    </submittedName>
</protein>
<dbReference type="EMBL" id="AP025334">
    <property type="protein sequence ID" value="BDD53000.1"/>
    <property type="molecule type" value="Genomic_DNA"/>
</dbReference>
<gene>
    <name evidence="1" type="ORF">PDTA9734_44870</name>
</gene>